<organism evidence="2 3">
    <name type="scientific">Helicobacter turcicus</name>
    <dbReference type="NCBI Taxonomy" id="2867412"/>
    <lineage>
        <taxon>Bacteria</taxon>
        <taxon>Pseudomonadati</taxon>
        <taxon>Campylobacterota</taxon>
        <taxon>Epsilonproteobacteria</taxon>
        <taxon>Campylobacterales</taxon>
        <taxon>Helicobacteraceae</taxon>
        <taxon>Helicobacter</taxon>
    </lineage>
</organism>
<gene>
    <name evidence="2" type="ORF">K4G57_06500</name>
</gene>
<accession>A0ABS7JNX4</accession>
<dbReference type="InterPro" id="IPR024185">
    <property type="entry name" value="FTHF_cligase-like_sf"/>
</dbReference>
<dbReference type="Gene3D" id="3.40.50.10420">
    <property type="entry name" value="NagB/RpiA/CoA transferase-like"/>
    <property type="match status" value="1"/>
</dbReference>
<dbReference type="SUPFAM" id="SSF100950">
    <property type="entry name" value="NagB/RpiA/CoA transferase-like"/>
    <property type="match status" value="1"/>
</dbReference>
<proteinExistence type="predicted"/>
<evidence type="ECO:0000313" key="2">
    <source>
        <dbReference type="EMBL" id="MBX7491109.1"/>
    </source>
</evidence>
<dbReference type="PANTHER" id="PTHR43682:SF1">
    <property type="entry name" value="LACTATE UTILIZATION PROTEIN C"/>
    <property type="match status" value="1"/>
</dbReference>
<name>A0ABS7JNX4_9HELI</name>
<dbReference type="EMBL" id="JAIGYQ010000008">
    <property type="protein sequence ID" value="MBX7491109.1"/>
    <property type="molecule type" value="Genomic_DNA"/>
</dbReference>
<evidence type="ECO:0000259" key="1">
    <source>
        <dbReference type="Pfam" id="PF02589"/>
    </source>
</evidence>
<dbReference type="InterPro" id="IPR037171">
    <property type="entry name" value="NagB/RpiA_transferase-like"/>
</dbReference>
<sequence>MSRIQEISQRSKGQILERLKRAHKDSNFIHKPSIDPVEHIQRSGDVLEELKRKMIDNKYIVEECAKERLEEKINSIVADYGYTKMIYGESLGLDIDKIQAQEKVCFNKEIEELRQEVFHSEFSIVHARFGISSHGVALVHSSRAQPRMLSLAPTLCIMLLEKKNVVGSLAEALNLVKSENSVLPSNLLFIAGPSRTADIELITVFGVHGSQKVHLLLY</sequence>
<feature type="domain" description="LUD" evidence="1">
    <location>
        <begin position="47"/>
        <end position="217"/>
    </location>
</feature>
<comment type="caution">
    <text evidence="2">The sequence shown here is derived from an EMBL/GenBank/DDBJ whole genome shotgun (WGS) entry which is preliminary data.</text>
</comment>
<dbReference type="RefSeq" id="WP_221532372.1">
    <property type="nucleotide sequence ID" value="NZ_JAIGYP010000008.1"/>
</dbReference>
<dbReference type="InterPro" id="IPR003741">
    <property type="entry name" value="LUD_dom"/>
</dbReference>
<dbReference type="PANTHER" id="PTHR43682">
    <property type="entry name" value="LACTATE UTILIZATION PROTEIN C"/>
    <property type="match status" value="1"/>
</dbReference>
<keyword evidence="3" id="KW-1185">Reference proteome</keyword>
<dbReference type="Proteomes" id="UP000700059">
    <property type="component" value="Unassembled WGS sequence"/>
</dbReference>
<evidence type="ECO:0000313" key="3">
    <source>
        <dbReference type="Proteomes" id="UP000700059"/>
    </source>
</evidence>
<dbReference type="Pfam" id="PF02589">
    <property type="entry name" value="LUD_dom"/>
    <property type="match status" value="1"/>
</dbReference>
<protein>
    <submittedName>
        <fullName evidence="2">Lactate utilization protein C</fullName>
    </submittedName>
</protein>
<reference evidence="2 3" key="1">
    <citation type="submission" date="2021-08" db="EMBL/GenBank/DDBJ databases">
        <title>Helicobacter spp. isolated from feces of Anatolian Ground Squirrel (Spermophilus xanthoprymnus) in Turkey.</title>
        <authorList>
            <person name="Aydin F."/>
            <person name="Abay S."/>
            <person name="Kayman T."/>
            <person name="Karakaya E."/>
            <person name="Saticioglu I.B."/>
        </authorList>
    </citation>
    <scope>NUCLEOTIDE SEQUENCE [LARGE SCALE GENOMIC DNA]</scope>
    <source>
        <strain evidence="2 3">Faydin-H70</strain>
    </source>
</reference>